<dbReference type="PANTHER" id="PTHR38042:SF1">
    <property type="entry name" value="UROPORPHYRINOGEN-III SYNTHASE, CHLOROPLASTIC"/>
    <property type="match status" value="1"/>
</dbReference>
<evidence type="ECO:0000313" key="10">
    <source>
        <dbReference type="EMBL" id="KAK3025245.1"/>
    </source>
</evidence>
<dbReference type="PANTHER" id="PTHR38042">
    <property type="entry name" value="UROPORPHYRINOGEN-III SYNTHASE, CHLOROPLASTIC"/>
    <property type="match status" value="1"/>
</dbReference>
<dbReference type="Pfam" id="PF02602">
    <property type="entry name" value="HEM4"/>
    <property type="match status" value="2"/>
</dbReference>
<feature type="region of interest" description="Disordered" evidence="8">
    <location>
        <begin position="1"/>
        <end position="27"/>
    </location>
</feature>
<dbReference type="GO" id="GO:0006782">
    <property type="term" value="P:protoporphyrinogen IX biosynthetic process"/>
    <property type="evidence" value="ECO:0007669"/>
    <property type="project" value="UniProtKB-UniRule"/>
</dbReference>
<evidence type="ECO:0000256" key="7">
    <source>
        <dbReference type="RuleBase" id="RU366031"/>
    </source>
</evidence>
<evidence type="ECO:0000256" key="8">
    <source>
        <dbReference type="SAM" id="MobiDB-lite"/>
    </source>
</evidence>
<proteinExistence type="inferred from homology"/>
<comment type="caution">
    <text evidence="10">The sequence shown here is derived from an EMBL/GenBank/DDBJ whole genome shotgun (WGS) entry which is preliminary data.</text>
</comment>
<sequence length="306" mass="33716">MKISQLSLSTLSPPLLPPPSSAPPQLRRPVFSRCSAGARAAPPSSAAKKRQVVVTRERGKNGKLINSLAKHGINCLELPLIQHTHLPGLEKLSSVLRDAAFDWIIITSHEAGLVFLDAWNISSWTRPNFDSLELLELQRLKLLWWEPVLQAYLRKLHSRQSMLLLHRQKAKTKTLMCKLFSATGKVLALELPKEGDKRCTVLYPASAKAGSEIEEGLSKRGFEVTRLNTYTTVPVSHVDQMVFEQALSAPVIAVASPSALRAWFNLISESEHWGNSVACIGETTASAANRLGLRNVYYPSNPGLEG</sequence>
<name>A0AA89B2I2_9ASTE</name>
<comment type="function">
    <text evidence="7">Catalyzes cyclization of the linear tetrapyrrole, hydroxymethylbilane, to the macrocyclic uroporphyrinogen III.</text>
</comment>
<gene>
    <name evidence="10" type="ORF">RJ639_044593</name>
</gene>
<dbReference type="EC" id="4.2.1.75" evidence="3 7"/>
<dbReference type="SUPFAM" id="SSF69618">
    <property type="entry name" value="HemD-like"/>
    <property type="match status" value="2"/>
</dbReference>
<comment type="pathway">
    <text evidence="1 7">Porphyrin-containing compound metabolism; protoporphyrin-IX biosynthesis; coproporphyrinogen-III from 5-aminolevulinate: step 3/4.</text>
</comment>
<keyword evidence="5 7" id="KW-0627">Porphyrin biosynthesis</keyword>
<protein>
    <recommendedName>
        <fullName evidence="3 7">Uroporphyrinogen-III synthase</fullName>
        <ecNumber evidence="3 7">4.2.1.75</ecNumber>
    </recommendedName>
</protein>
<comment type="similarity">
    <text evidence="2 7">Belongs to the uroporphyrinogen-III synthase family.</text>
</comment>
<evidence type="ECO:0000259" key="9">
    <source>
        <dbReference type="Pfam" id="PF02602"/>
    </source>
</evidence>
<dbReference type="InterPro" id="IPR036108">
    <property type="entry name" value="4pyrrol_syn_uPrphyn_synt_sf"/>
</dbReference>
<keyword evidence="11" id="KW-1185">Reference proteome</keyword>
<evidence type="ECO:0000313" key="11">
    <source>
        <dbReference type="Proteomes" id="UP001188597"/>
    </source>
</evidence>
<feature type="domain" description="Tetrapyrrole biosynthesis uroporphyrinogen III synthase" evidence="9">
    <location>
        <begin position="183"/>
        <end position="306"/>
    </location>
</feature>
<evidence type="ECO:0000256" key="4">
    <source>
        <dbReference type="ARBA" id="ARBA00023239"/>
    </source>
</evidence>
<accession>A0AA89B2I2</accession>
<dbReference type="AlphaFoldDB" id="A0AA89B2I2"/>
<feature type="domain" description="Tetrapyrrole biosynthesis uroporphyrinogen III synthase" evidence="9">
    <location>
        <begin position="66"/>
        <end position="122"/>
    </location>
</feature>
<dbReference type="EMBL" id="JAVXUP010000559">
    <property type="protein sequence ID" value="KAK3025245.1"/>
    <property type="molecule type" value="Genomic_DNA"/>
</dbReference>
<keyword evidence="4 7" id="KW-0456">Lyase</keyword>
<comment type="catalytic activity">
    <reaction evidence="6 7">
        <text>hydroxymethylbilane = uroporphyrinogen III + H2O</text>
        <dbReference type="Rhea" id="RHEA:18965"/>
        <dbReference type="ChEBI" id="CHEBI:15377"/>
        <dbReference type="ChEBI" id="CHEBI:57308"/>
        <dbReference type="ChEBI" id="CHEBI:57845"/>
        <dbReference type="EC" id="4.2.1.75"/>
    </reaction>
</comment>
<evidence type="ECO:0000256" key="1">
    <source>
        <dbReference type="ARBA" id="ARBA00004772"/>
    </source>
</evidence>
<dbReference type="InterPro" id="IPR039793">
    <property type="entry name" value="UROS/Hem4"/>
</dbReference>
<evidence type="ECO:0000256" key="2">
    <source>
        <dbReference type="ARBA" id="ARBA00008133"/>
    </source>
</evidence>
<dbReference type="GO" id="GO:0004852">
    <property type="term" value="F:uroporphyrinogen-III synthase activity"/>
    <property type="evidence" value="ECO:0007669"/>
    <property type="project" value="UniProtKB-UniRule"/>
</dbReference>
<dbReference type="GO" id="GO:0009507">
    <property type="term" value="C:chloroplast"/>
    <property type="evidence" value="ECO:0007669"/>
    <property type="project" value="TreeGrafter"/>
</dbReference>
<organism evidence="10 11">
    <name type="scientific">Escallonia herrerae</name>
    <dbReference type="NCBI Taxonomy" id="1293975"/>
    <lineage>
        <taxon>Eukaryota</taxon>
        <taxon>Viridiplantae</taxon>
        <taxon>Streptophyta</taxon>
        <taxon>Embryophyta</taxon>
        <taxon>Tracheophyta</taxon>
        <taxon>Spermatophyta</taxon>
        <taxon>Magnoliopsida</taxon>
        <taxon>eudicotyledons</taxon>
        <taxon>Gunneridae</taxon>
        <taxon>Pentapetalae</taxon>
        <taxon>asterids</taxon>
        <taxon>campanulids</taxon>
        <taxon>Escalloniales</taxon>
        <taxon>Escalloniaceae</taxon>
        <taxon>Escallonia</taxon>
    </lineage>
</organism>
<evidence type="ECO:0000256" key="3">
    <source>
        <dbReference type="ARBA" id="ARBA00013109"/>
    </source>
</evidence>
<evidence type="ECO:0000256" key="6">
    <source>
        <dbReference type="ARBA" id="ARBA00048617"/>
    </source>
</evidence>
<dbReference type="InterPro" id="IPR003754">
    <property type="entry name" value="4pyrrol_synth_uPrphyn_synth"/>
</dbReference>
<dbReference type="CDD" id="cd06578">
    <property type="entry name" value="HemD"/>
    <property type="match status" value="1"/>
</dbReference>
<dbReference type="Gene3D" id="3.40.50.10090">
    <property type="match status" value="2"/>
</dbReference>
<dbReference type="Proteomes" id="UP001188597">
    <property type="component" value="Unassembled WGS sequence"/>
</dbReference>
<feature type="compositionally biased region" description="Low complexity" evidence="8">
    <location>
        <begin position="1"/>
        <end position="13"/>
    </location>
</feature>
<dbReference type="GO" id="GO:0006780">
    <property type="term" value="P:uroporphyrinogen III biosynthetic process"/>
    <property type="evidence" value="ECO:0007669"/>
    <property type="project" value="UniProtKB-UniRule"/>
</dbReference>
<reference evidence="10" key="1">
    <citation type="submission" date="2022-12" db="EMBL/GenBank/DDBJ databases">
        <title>Draft genome assemblies for two species of Escallonia (Escalloniales).</title>
        <authorList>
            <person name="Chanderbali A."/>
            <person name="Dervinis C."/>
            <person name="Anghel I."/>
            <person name="Soltis D."/>
            <person name="Soltis P."/>
            <person name="Zapata F."/>
        </authorList>
    </citation>
    <scope>NUCLEOTIDE SEQUENCE</scope>
    <source>
        <strain evidence="10">UCBG64.0493</strain>
        <tissue evidence="10">Leaf</tissue>
    </source>
</reference>
<evidence type="ECO:0000256" key="5">
    <source>
        <dbReference type="ARBA" id="ARBA00023244"/>
    </source>
</evidence>